<evidence type="ECO:0000313" key="3">
    <source>
        <dbReference type="Proteomes" id="UP000178040"/>
    </source>
</evidence>
<comment type="caution">
    <text evidence="2">The sequence shown here is derived from an EMBL/GenBank/DDBJ whole genome shotgun (WGS) entry which is preliminary data.</text>
</comment>
<dbReference type="Proteomes" id="UP000178040">
    <property type="component" value="Unassembled WGS sequence"/>
</dbReference>
<organism evidence="2 3">
    <name type="scientific">Candidatus Roizmanbacteria bacterium RIFCSPLOWO2_01_FULL_37_16</name>
    <dbReference type="NCBI Taxonomy" id="1802058"/>
    <lineage>
        <taxon>Bacteria</taxon>
        <taxon>Candidatus Roizmaniibacteriota</taxon>
    </lineage>
</organism>
<accession>A0A1F7IM37</accession>
<dbReference type="EMBL" id="MGAI01000029">
    <property type="protein sequence ID" value="OGK44382.1"/>
    <property type="molecule type" value="Genomic_DNA"/>
</dbReference>
<feature type="transmembrane region" description="Helical" evidence="1">
    <location>
        <begin position="6"/>
        <end position="27"/>
    </location>
</feature>
<sequence>MKQNKLYLVFALIIFSLIGGFWALAIYKSYYKGYNQLNRRVIILPKEYVTRAPTEKELLAITEEAKKALSEEPNYEPGSITDKDFEITFSEIKVYNNWAWGDVSYVPRSGEIGGGTFFLAKSDENQNWIAAINWTSQFLTWFPEAGKYFMDPESFKFMLKEHYELK</sequence>
<dbReference type="AlphaFoldDB" id="A0A1F7IM37"/>
<evidence type="ECO:0000313" key="2">
    <source>
        <dbReference type="EMBL" id="OGK44382.1"/>
    </source>
</evidence>
<name>A0A1F7IM37_9BACT</name>
<keyword evidence="1" id="KW-0812">Transmembrane</keyword>
<keyword evidence="1" id="KW-1133">Transmembrane helix</keyword>
<proteinExistence type="predicted"/>
<protein>
    <submittedName>
        <fullName evidence="2">Uncharacterized protein</fullName>
    </submittedName>
</protein>
<evidence type="ECO:0000256" key="1">
    <source>
        <dbReference type="SAM" id="Phobius"/>
    </source>
</evidence>
<reference evidence="2 3" key="1">
    <citation type="journal article" date="2016" name="Nat. Commun.">
        <title>Thousands of microbial genomes shed light on interconnected biogeochemical processes in an aquifer system.</title>
        <authorList>
            <person name="Anantharaman K."/>
            <person name="Brown C.T."/>
            <person name="Hug L.A."/>
            <person name="Sharon I."/>
            <person name="Castelle C.J."/>
            <person name="Probst A.J."/>
            <person name="Thomas B.C."/>
            <person name="Singh A."/>
            <person name="Wilkins M.J."/>
            <person name="Karaoz U."/>
            <person name="Brodie E.L."/>
            <person name="Williams K.H."/>
            <person name="Hubbard S.S."/>
            <person name="Banfield J.F."/>
        </authorList>
    </citation>
    <scope>NUCLEOTIDE SEQUENCE [LARGE SCALE GENOMIC DNA]</scope>
</reference>
<keyword evidence="1" id="KW-0472">Membrane</keyword>
<gene>
    <name evidence="2" type="ORF">A3B40_04665</name>
</gene>